<dbReference type="Gene3D" id="3.30.1360.180">
    <property type="match status" value="1"/>
</dbReference>
<dbReference type="Proteomes" id="UP001221302">
    <property type="component" value="Unassembled WGS sequence"/>
</dbReference>
<gene>
    <name evidence="1" type="ORF">P0M35_01665</name>
</gene>
<dbReference type="Gene3D" id="3.40.720.10">
    <property type="entry name" value="Alkaline Phosphatase, subunit A"/>
    <property type="match status" value="1"/>
</dbReference>
<dbReference type="CDD" id="cd16018">
    <property type="entry name" value="Enpp"/>
    <property type="match status" value="1"/>
</dbReference>
<dbReference type="PANTHER" id="PTHR10151:SF120">
    <property type="entry name" value="BIS(5'-ADENOSYL)-TRIPHOSPHATASE"/>
    <property type="match status" value="1"/>
</dbReference>
<sequence length="400" mass="46780">MKKLILFLFISISLLAQSKPYVLLVSFDGFRWDYMNRGITPNLEKIKKEGVWALSLQPTFPSKTFPNHQSIITGMYPENHGIIANSFEDKYKNEVYRMNDSNSVNNAKWYWGEAFWETAERQGIKTASYFWPGSEVKLSYRKPTYVEAYEHTRPYDTRIKGVIKWLQLPQEKRPHFITLYFSETDSKGHAFGPNSKEVNEAIKLLDEVAGKIFSKLEEINMKDSVNVIFVSDHGMTEIFKERVINVEKILAGYNCKFLDESVLMTIEPPKDKLKEVYDLLKKNENHFKVYYRHEVPEYFHFSNNYLIPSLVLIPDIGWNLLTEKGVKRMETVYVGGNHGYDNNHLDMHGFFIARGPNFKKNYFTGSLKNIDIYPLLCKIFNIIPRSNIDGKLERIEFILK</sequence>
<evidence type="ECO:0000313" key="2">
    <source>
        <dbReference type="Proteomes" id="UP001221302"/>
    </source>
</evidence>
<dbReference type="RefSeq" id="WP_321534613.1">
    <property type="nucleotide sequence ID" value="NZ_JARGDL010000002.1"/>
</dbReference>
<dbReference type="SUPFAM" id="SSF53649">
    <property type="entry name" value="Alkaline phosphatase-like"/>
    <property type="match status" value="1"/>
</dbReference>
<dbReference type="InterPro" id="IPR002591">
    <property type="entry name" value="Phosphodiest/P_Trfase"/>
</dbReference>
<protein>
    <submittedName>
        <fullName evidence="1">Ectonucleotide pyrophosphatase/phosphodiesterase</fullName>
    </submittedName>
</protein>
<dbReference type="Pfam" id="PF01663">
    <property type="entry name" value="Phosphodiest"/>
    <property type="match status" value="1"/>
</dbReference>
<dbReference type="PANTHER" id="PTHR10151">
    <property type="entry name" value="ECTONUCLEOTIDE PYROPHOSPHATASE/PHOSPHODIESTERASE"/>
    <property type="match status" value="1"/>
</dbReference>
<organism evidence="1 2">
    <name type="scientific">Stygiobacter electus</name>
    <dbReference type="NCBI Taxonomy" id="3032292"/>
    <lineage>
        <taxon>Bacteria</taxon>
        <taxon>Pseudomonadati</taxon>
        <taxon>Ignavibacteriota</taxon>
        <taxon>Ignavibacteria</taxon>
        <taxon>Ignavibacteriales</taxon>
        <taxon>Melioribacteraceae</taxon>
        <taxon>Stygiobacter</taxon>
    </lineage>
</organism>
<dbReference type="EMBL" id="JARGDL010000002">
    <property type="protein sequence ID" value="MDF1610846.1"/>
    <property type="molecule type" value="Genomic_DNA"/>
</dbReference>
<reference evidence="1" key="1">
    <citation type="submission" date="2023-03" db="EMBL/GenBank/DDBJ databases">
        <title>Stygiobacter electus gen. nov., sp. nov., facultatively anaerobic thermotolerant bacterium of the class Ignavibacteria from a well of Yessentuki mineral water deposit.</title>
        <authorList>
            <person name="Podosokorskaya O.A."/>
            <person name="Elcheninov A.G."/>
            <person name="Petrova N.F."/>
            <person name="Zavarzina D.G."/>
            <person name="Kublanov I.V."/>
            <person name="Merkel A.Y."/>
        </authorList>
    </citation>
    <scope>NUCLEOTIDE SEQUENCE</scope>
    <source>
        <strain evidence="1">09-Me</strain>
    </source>
</reference>
<keyword evidence="2" id="KW-1185">Reference proteome</keyword>
<comment type="caution">
    <text evidence="1">The sequence shown here is derived from an EMBL/GenBank/DDBJ whole genome shotgun (WGS) entry which is preliminary data.</text>
</comment>
<dbReference type="GO" id="GO:0016787">
    <property type="term" value="F:hydrolase activity"/>
    <property type="evidence" value="ECO:0007669"/>
    <property type="project" value="UniProtKB-ARBA"/>
</dbReference>
<dbReference type="AlphaFoldDB" id="A0AAE3TBW1"/>
<accession>A0AAE3TBW1</accession>
<name>A0AAE3TBW1_9BACT</name>
<dbReference type="InterPro" id="IPR017850">
    <property type="entry name" value="Alkaline_phosphatase_core_sf"/>
</dbReference>
<evidence type="ECO:0000313" key="1">
    <source>
        <dbReference type="EMBL" id="MDF1610846.1"/>
    </source>
</evidence>
<proteinExistence type="predicted"/>